<protein>
    <recommendedName>
        <fullName evidence="2">EF-hand domain-containing protein</fullName>
    </recommendedName>
</protein>
<dbReference type="SUPFAM" id="SSF47473">
    <property type="entry name" value="EF-hand"/>
    <property type="match status" value="1"/>
</dbReference>
<evidence type="ECO:0000256" key="1">
    <source>
        <dbReference type="SAM" id="MobiDB-lite"/>
    </source>
</evidence>
<name>A0ABN9XMI3_9DINO</name>
<reference evidence="3" key="1">
    <citation type="submission" date="2023-10" db="EMBL/GenBank/DDBJ databases">
        <authorList>
            <person name="Chen Y."/>
            <person name="Shah S."/>
            <person name="Dougan E. K."/>
            <person name="Thang M."/>
            <person name="Chan C."/>
        </authorList>
    </citation>
    <scope>NUCLEOTIDE SEQUENCE [LARGE SCALE GENOMIC DNA]</scope>
</reference>
<feature type="compositionally biased region" description="Basic and acidic residues" evidence="1">
    <location>
        <begin position="11"/>
        <end position="20"/>
    </location>
</feature>
<dbReference type="InterPro" id="IPR011992">
    <property type="entry name" value="EF-hand-dom_pair"/>
</dbReference>
<comment type="caution">
    <text evidence="3">The sequence shown here is derived from an EMBL/GenBank/DDBJ whole genome shotgun (WGS) entry which is preliminary data.</text>
</comment>
<dbReference type="InterPro" id="IPR002048">
    <property type="entry name" value="EF_hand_dom"/>
</dbReference>
<accession>A0ABN9XMI3</accession>
<gene>
    <name evidence="3" type="ORF">PCOR1329_LOCUS76965</name>
</gene>
<evidence type="ECO:0000313" key="4">
    <source>
        <dbReference type="Proteomes" id="UP001189429"/>
    </source>
</evidence>
<dbReference type="EMBL" id="CAUYUJ010020613">
    <property type="protein sequence ID" value="CAK0899462.1"/>
    <property type="molecule type" value="Genomic_DNA"/>
</dbReference>
<evidence type="ECO:0000313" key="3">
    <source>
        <dbReference type="EMBL" id="CAK0899462.1"/>
    </source>
</evidence>
<dbReference type="Proteomes" id="UP001189429">
    <property type="component" value="Unassembled WGS sequence"/>
</dbReference>
<organism evidence="3 4">
    <name type="scientific">Prorocentrum cordatum</name>
    <dbReference type="NCBI Taxonomy" id="2364126"/>
    <lineage>
        <taxon>Eukaryota</taxon>
        <taxon>Sar</taxon>
        <taxon>Alveolata</taxon>
        <taxon>Dinophyceae</taxon>
        <taxon>Prorocentrales</taxon>
        <taxon>Prorocentraceae</taxon>
        <taxon>Prorocentrum</taxon>
    </lineage>
</organism>
<keyword evidence="4" id="KW-1185">Reference proteome</keyword>
<evidence type="ECO:0000259" key="2">
    <source>
        <dbReference type="PROSITE" id="PS50222"/>
    </source>
</evidence>
<sequence>MDTLSPNSEARAMEHARREKAHAEELKNLCRQVDTDFSGKLTREQFEDGLRRKHIPRLLMLLQLQTHHVMEFFDTMSDVADDDGQVEIETFVRGCMQLKGPATNFDLQMFVA</sequence>
<dbReference type="PROSITE" id="PS50222">
    <property type="entry name" value="EF_HAND_2"/>
    <property type="match status" value="1"/>
</dbReference>
<proteinExistence type="predicted"/>
<feature type="non-terminal residue" evidence="3">
    <location>
        <position position="112"/>
    </location>
</feature>
<dbReference type="Gene3D" id="1.10.238.10">
    <property type="entry name" value="EF-hand"/>
    <property type="match status" value="1"/>
</dbReference>
<feature type="region of interest" description="Disordered" evidence="1">
    <location>
        <begin position="1"/>
        <end position="20"/>
    </location>
</feature>
<feature type="domain" description="EF-hand" evidence="2">
    <location>
        <begin position="21"/>
        <end position="56"/>
    </location>
</feature>